<evidence type="ECO:0000313" key="2">
    <source>
        <dbReference type="EMBL" id="MDR6510764.1"/>
    </source>
</evidence>
<keyword evidence="3" id="KW-1185">Reference proteome</keyword>
<dbReference type="Proteomes" id="UP001184150">
    <property type="component" value="Unassembled WGS sequence"/>
</dbReference>
<name>A0ABU1MKC7_9SPHN</name>
<organism evidence="2 3">
    <name type="scientific">Novosphingobium capsulatum</name>
    <dbReference type="NCBI Taxonomy" id="13688"/>
    <lineage>
        <taxon>Bacteria</taxon>
        <taxon>Pseudomonadati</taxon>
        <taxon>Pseudomonadota</taxon>
        <taxon>Alphaproteobacteria</taxon>
        <taxon>Sphingomonadales</taxon>
        <taxon>Sphingomonadaceae</taxon>
        <taxon>Novosphingobium</taxon>
    </lineage>
</organism>
<keyword evidence="1" id="KW-0472">Membrane</keyword>
<keyword evidence="1" id="KW-0812">Transmembrane</keyword>
<proteinExistence type="predicted"/>
<gene>
    <name evidence="2" type="ORF">J2792_001630</name>
</gene>
<sequence length="62" mass="6551">MTALARALITLAVPVLLVLLAVLAVPADGPTCLGIGLRIWALFACAPATSAWLWWRQRAVPA</sequence>
<protein>
    <recommendedName>
        <fullName evidence="4">Transmembrane protein</fullName>
    </recommendedName>
</protein>
<dbReference type="RefSeq" id="WP_062783313.1">
    <property type="nucleotide sequence ID" value="NZ_CP140000.1"/>
</dbReference>
<dbReference type="EMBL" id="JAVDRD010000003">
    <property type="protein sequence ID" value="MDR6510764.1"/>
    <property type="molecule type" value="Genomic_DNA"/>
</dbReference>
<evidence type="ECO:0000313" key="3">
    <source>
        <dbReference type="Proteomes" id="UP001184150"/>
    </source>
</evidence>
<accession>A0ABU1MKC7</accession>
<evidence type="ECO:0008006" key="4">
    <source>
        <dbReference type="Google" id="ProtNLM"/>
    </source>
</evidence>
<comment type="caution">
    <text evidence="2">The sequence shown here is derived from an EMBL/GenBank/DDBJ whole genome shotgun (WGS) entry which is preliminary data.</text>
</comment>
<reference evidence="2 3" key="1">
    <citation type="submission" date="2023-07" db="EMBL/GenBank/DDBJ databases">
        <title>Sorghum-associated microbial communities from plants grown in Nebraska, USA.</title>
        <authorList>
            <person name="Schachtman D."/>
        </authorList>
    </citation>
    <scope>NUCLEOTIDE SEQUENCE [LARGE SCALE GENOMIC DNA]</scope>
    <source>
        <strain evidence="2 3">DS1027</strain>
    </source>
</reference>
<feature type="transmembrane region" description="Helical" evidence="1">
    <location>
        <begin position="34"/>
        <end position="55"/>
    </location>
</feature>
<keyword evidence="1" id="KW-1133">Transmembrane helix</keyword>
<evidence type="ECO:0000256" key="1">
    <source>
        <dbReference type="SAM" id="Phobius"/>
    </source>
</evidence>